<keyword evidence="4" id="KW-0067">ATP-binding</keyword>
<dbReference type="GO" id="GO:0010506">
    <property type="term" value="P:regulation of autophagy"/>
    <property type="evidence" value="ECO:0007669"/>
    <property type="project" value="InterPro"/>
</dbReference>
<reference evidence="6 7" key="1">
    <citation type="submission" date="2019-03" db="EMBL/GenBank/DDBJ databases">
        <title>Single cell metagenomics reveals metabolic interactions within the superorganism composed of flagellate Streblomastix strix and complex community of Bacteroidetes bacteria on its surface.</title>
        <authorList>
            <person name="Treitli S.C."/>
            <person name="Kolisko M."/>
            <person name="Husnik F."/>
            <person name="Keeling P."/>
            <person name="Hampl V."/>
        </authorList>
    </citation>
    <scope>NUCLEOTIDE SEQUENCE [LARGE SCALE GENOMIC DNA]</scope>
    <source>
        <strain evidence="6">ST1C</strain>
    </source>
</reference>
<dbReference type="InterPro" id="IPR011009">
    <property type="entry name" value="Kinase-like_dom_sf"/>
</dbReference>
<dbReference type="PROSITE" id="PS50011">
    <property type="entry name" value="PROTEIN_KINASE_DOM"/>
    <property type="match status" value="1"/>
</dbReference>
<dbReference type="GO" id="GO:0005524">
    <property type="term" value="F:ATP binding"/>
    <property type="evidence" value="ECO:0007669"/>
    <property type="project" value="UniProtKB-KW"/>
</dbReference>
<evidence type="ECO:0000256" key="2">
    <source>
        <dbReference type="ARBA" id="ARBA00022741"/>
    </source>
</evidence>
<dbReference type="GO" id="GO:0000045">
    <property type="term" value="P:autophagosome assembly"/>
    <property type="evidence" value="ECO:0007669"/>
    <property type="project" value="TreeGrafter"/>
</dbReference>
<protein>
    <recommendedName>
        <fullName evidence="5">Protein kinase domain-containing protein</fullName>
    </recommendedName>
</protein>
<dbReference type="InterPro" id="IPR008271">
    <property type="entry name" value="Ser/Thr_kinase_AS"/>
</dbReference>
<evidence type="ECO:0000313" key="6">
    <source>
        <dbReference type="EMBL" id="KAA6353660.1"/>
    </source>
</evidence>
<dbReference type="Proteomes" id="UP000324800">
    <property type="component" value="Unassembled WGS sequence"/>
</dbReference>
<dbReference type="GO" id="GO:0004674">
    <property type="term" value="F:protein serine/threonine kinase activity"/>
    <property type="evidence" value="ECO:0007669"/>
    <property type="project" value="InterPro"/>
</dbReference>
<sequence>EYGIVAVKIIQKDKFDIRELEAAEIIHREAKDCPFFMDHFQQKPNELYQILIEEYSNINTLKLFAKQSQIFLPSYILRTLMKQILEGMRIFHKTGLVHRDIKCDNILLHCPPGTRRVYAKISDFGFAKKEDSKHEQTYLAGTLPYMV</sequence>
<keyword evidence="1" id="KW-0808">Transferase</keyword>
<evidence type="ECO:0000256" key="1">
    <source>
        <dbReference type="ARBA" id="ARBA00022679"/>
    </source>
</evidence>
<comment type="caution">
    <text evidence="6">The sequence shown here is derived from an EMBL/GenBank/DDBJ whole genome shotgun (WGS) entry which is preliminary data.</text>
</comment>
<accession>A0A5J4T864</accession>
<dbReference type="InterPro" id="IPR045269">
    <property type="entry name" value="Atg1-like"/>
</dbReference>
<name>A0A5J4T864_9EUKA</name>
<evidence type="ECO:0000256" key="3">
    <source>
        <dbReference type="ARBA" id="ARBA00022777"/>
    </source>
</evidence>
<dbReference type="AlphaFoldDB" id="A0A5J4T864"/>
<keyword evidence="3" id="KW-0418">Kinase</keyword>
<dbReference type="InterPro" id="IPR000719">
    <property type="entry name" value="Prot_kinase_dom"/>
</dbReference>
<dbReference type="Gene3D" id="1.10.510.10">
    <property type="entry name" value="Transferase(Phosphotransferase) domain 1"/>
    <property type="match status" value="1"/>
</dbReference>
<evidence type="ECO:0000259" key="5">
    <source>
        <dbReference type="PROSITE" id="PS50011"/>
    </source>
</evidence>
<proteinExistence type="predicted"/>
<dbReference type="EMBL" id="SNRW01037677">
    <property type="protein sequence ID" value="KAA6353660.1"/>
    <property type="molecule type" value="Genomic_DNA"/>
</dbReference>
<keyword evidence="2" id="KW-0547">Nucleotide-binding</keyword>
<dbReference type="GO" id="GO:0016020">
    <property type="term" value="C:membrane"/>
    <property type="evidence" value="ECO:0007669"/>
    <property type="project" value="TreeGrafter"/>
</dbReference>
<evidence type="ECO:0000256" key="4">
    <source>
        <dbReference type="ARBA" id="ARBA00022840"/>
    </source>
</evidence>
<dbReference type="PANTHER" id="PTHR24348">
    <property type="entry name" value="SERINE/THREONINE-PROTEIN KINASE UNC-51-RELATED"/>
    <property type="match status" value="1"/>
</dbReference>
<dbReference type="GO" id="GO:0000407">
    <property type="term" value="C:phagophore assembly site"/>
    <property type="evidence" value="ECO:0007669"/>
    <property type="project" value="TreeGrafter"/>
</dbReference>
<dbReference type="PROSITE" id="PS00108">
    <property type="entry name" value="PROTEIN_KINASE_ST"/>
    <property type="match status" value="1"/>
</dbReference>
<feature type="non-terminal residue" evidence="6">
    <location>
        <position position="1"/>
    </location>
</feature>
<dbReference type="SUPFAM" id="SSF56112">
    <property type="entry name" value="Protein kinase-like (PK-like)"/>
    <property type="match status" value="1"/>
</dbReference>
<evidence type="ECO:0000313" key="7">
    <source>
        <dbReference type="Proteomes" id="UP000324800"/>
    </source>
</evidence>
<dbReference type="PANTHER" id="PTHR24348:SF22">
    <property type="entry name" value="NON-SPECIFIC SERINE_THREONINE PROTEIN KINASE"/>
    <property type="match status" value="1"/>
</dbReference>
<feature type="domain" description="Protein kinase" evidence="5">
    <location>
        <begin position="1"/>
        <end position="147"/>
    </location>
</feature>
<organism evidence="6 7">
    <name type="scientific">Streblomastix strix</name>
    <dbReference type="NCBI Taxonomy" id="222440"/>
    <lineage>
        <taxon>Eukaryota</taxon>
        <taxon>Metamonada</taxon>
        <taxon>Preaxostyla</taxon>
        <taxon>Oxymonadida</taxon>
        <taxon>Streblomastigidae</taxon>
        <taxon>Streblomastix</taxon>
    </lineage>
</organism>
<dbReference type="Pfam" id="PF00069">
    <property type="entry name" value="Pkinase"/>
    <property type="match status" value="1"/>
</dbReference>
<dbReference type="GO" id="GO:0005776">
    <property type="term" value="C:autophagosome"/>
    <property type="evidence" value="ECO:0007669"/>
    <property type="project" value="TreeGrafter"/>
</dbReference>
<gene>
    <name evidence="6" type="ORF">EZS28_050813</name>
</gene>
<dbReference type="OrthoDB" id="5979581at2759"/>
<dbReference type="GO" id="GO:0005829">
    <property type="term" value="C:cytosol"/>
    <property type="evidence" value="ECO:0007669"/>
    <property type="project" value="TreeGrafter"/>
</dbReference>